<evidence type="ECO:0000313" key="13">
    <source>
        <dbReference type="Proteomes" id="UP000004440"/>
    </source>
</evidence>
<evidence type="ECO:0000256" key="5">
    <source>
        <dbReference type="ARBA" id="ARBA00023027"/>
    </source>
</evidence>
<feature type="domain" description="Lactate/malate dehydrogenase N-terminal" evidence="10">
    <location>
        <begin position="2"/>
        <end position="140"/>
    </location>
</feature>
<dbReference type="GO" id="GO:0006089">
    <property type="term" value="P:lactate metabolic process"/>
    <property type="evidence" value="ECO:0007669"/>
    <property type="project" value="TreeGrafter"/>
</dbReference>
<dbReference type="PANTHER" id="PTHR43128:SF16">
    <property type="entry name" value="L-LACTATE DEHYDROGENASE"/>
    <property type="match status" value="1"/>
</dbReference>
<evidence type="ECO:0000256" key="3">
    <source>
        <dbReference type="ARBA" id="ARBA00022532"/>
    </source>
</evidence>
<evidence type="ECO:0000256" key="4">
    <source>
        <dbReference type="ARBA" id="ARBA00023002"/>
    </source>
</evidence>
<reference evidence="12 13" key="1">
    <citation type="journal article" date="2011" name="J. Bacteriol.">
        <title>Genome Sequence of an Ammonia-Oxidizing Soil Archaeon, "Candidatus Nitrosoarchaeum koreensis" MY1.</title>
        <authorList>
            <person name="Kim B.K."/>
            <person name="Jung M.Y."/>
            <person name="Yu D.S."/>
            <person name="Park S.J."/>
            <person name="Oh T.K."/>
            <person name="Rhee S.K."/>
            <person name="Kim J.F."/>
        </authorList>
    </citation>
    <scope>NUCLEOTIDE SEQUENCE [LARGE SCALE GENOMIC DNA]</scope>
    <source>
        <strain evidence="12 13">MY1</strain>
    </source>
</reference>
<dbReference type="SUPFAM" id="SSF56327">
    <property type="entry name" value="LDH C-terminal domain-like"/>
    <property type="match status" value="1"/>
</dbReference>
<dbReference type="Gene3D" id="3.40.50.720">
    <property type="entry name" value="NAD(P)-binding Rossmann-like Domain"/>
    <property type="match status" value="1"/>
</dbReference>
<dbReference type="Pfam" id="PF02866">
    <property type="entry name" value="Ldh_1_C"/>
    <property type="match status" value="1"/>
</dbReference>
<feature type="domain" description="Lactate/malate dehydrogenase C-terminal" evidence="11">
    <location>
        <begin position="145"/>
        <end position="300"/>
    </location>
</feature>
<evidence type="ECO:0000256" key="6">
    <source>
        <dbReference type="PIRSR" id="PIRSR000102-1"/>
    </source>
</evidence>
<dbReference type="RefSeq" id="WP_007549722.1">
    <property type="nucleotide sequence ID" value="NZ_AFPU01000001.1"/>
</dbReference>
<dbReference type="AlphaFoldDB" id="F9CUM5"/>
<feature type="binding site" evidence="8">
    <location>
        <position position="31"/>
    </location>
    <ligand>
        <name>NAD(+)</name>
        <dbReference type="ChEBI" id="CHEBI:57540"/>
    </ligand>
</feature>
<dbReference type="InterPro" id="IPR022383">
    <property type="entry name" value="Lactate/malate_DH_C"/>
</dbReference>
<dbReference type="InterPro" id="IPR015955">
    <property type="entry name" value="Lactate_DH/Glyco_Ohase_4_C"/>
</dbReference>
<dbReference type="InterPro" id="IPR001557">
    <property type="entry name" value="L-lactate/malate_DH"/>
</dbReference>
<dbReference type="GO" id="GO:0004459">
    <property type="term" value="F:L-lactate dehydrogenase (NAD+) activity"/>
    <property type="evidence" value="ECO:0007669"/>
    <property type="project" value="TreeGrafter"/>
</dbReference>
<keyword evidence="5 8" id="KW-0520">NAD</keyword>
<feature type="binding site" evidence="7">
    <location>
        <position position="80"/>
    </location>
    <ligand>
        <name>substrate</name>
    </ligand>
</feature>
<dbReference type="EMBL" id="AFPU01000001">
    <property type="protein sequence ID" value="EGP93071.1"/>
    <property type="molecule type" value="Genomic_DNA"/>
</dbReference>
<dbReference type="STRING" id="1001994.MY1_0299"/>
<evidence type="ECO:0000256" key="8">
    <source>
        <dbReference type="PIRSR" id="PIRSR000102-3"/>
    </source>
</evidence>
<proteinExistence type="inferred from homology"/>
<dbReference type="PRINTS" id="PR00086">
    <property type="entry name" value="LLDHDRGNASE"/>
</dbReference>
<comment type="caution">
    <text evidence="12">The sequence shown here is derived from an EMBL/GenBank/DDBJ whole genome shotgun (WGS) entry which is preliminary data.</text>
</comment>
<evidence type="ECO:0000313" key="12">
    <source>
        <dbReference type="EMBL" id="EGP93071.1"/>
    </source>
</evidence>
<dbReference type="NCBIfam" id="NF004863">
    <property type="entry name" value="PRK06223.1"/>
    <property type="match status" value="1"/>
</dbReference>
<dbReference type="PATRIC" id="fig|1001994.6.peg.285"/>
<evidence type="ECO:0000256" key="7">
    <source>
        <dbReference type="PIRSR" id="PIRSR000102-2"/>
    </source>
</evidence>
<dbReference type="InterPro" id="IPR011275">
    <property type="entry name" value="Malate_DH_type3"/>
</dbReference>
<dbReference type="GO" id="GO:0006099">
    <property type="term" value="P:tricarboxylic acid cycle"/>
    <property type="evidence" value="ECO:0007669"/>
    <property type="project" value="UniProtKB-KW"/>
</dbReference>
<evidence type="ECO:0000259" key="11">
    <source>
        <dbReference type="Pfam" id="PF02866"/>
    </source>
</evidence>
<feature type="binding site" evidence="8">
    <location>
        <begin position="116"/>
        <end position="118"/>
    </location>
    <ligand>
        <name>NAD(+)</name>
        <dbReference type="ChEBI" id="CHEBI:57540"/>
    </ligand>
</feature>
<evidence type="ECO:0000259" key="10">
    <source>
        <dbReference type="Pfam" id="PF00056"/>
    </source>
</evidence>
<feature type="active site" description="Proton acceptor" evidence="6">
    <location>
        <position position="173"/>
    </location>
</feature>
<dbReference type="Gene3D" id="3.90.110.10">
    <property type="entry name" value="Lactate dehydrogenase/glycoside hydrolase, family 4, C-terminal"/>
    <property type="match status" value="1"/>
</dbReference>
<name>F9CUM5_9ARCH</name>
<keyword evidence="13" id="KW-1185">Reference proteome</keyword>
<feature type="binding site" evidence="7">
    <location>
        <position position="118"/>
    </location>
    <ligand>
        <name>substrate</name>
    </ligand>
</feature>
<dbReference type="PIRSF" id="PIRSF000102">
    <property type="entry name" value="Lac_mal_DH"/>
    <property type="match status" value="1"/>
</dbReference>
<dbReference type="PANTHER" id="PTHR43128">
    <property type="entry name" value="L-2-HYDROXYCARBOXYLATE DEHYDROGENASE (NAD(P)(+))"/>
    <property type="match status" value="1"/>
</dbReference>
<protein>
    <recommendedName>
        <fullName evidence="2">Malate dehydrogenase</fullName>
    </recommendedName>
</protein>
<dbReference type="InterPro" id="IPR036291">
    <property type="entry name" value="NAD(P)-bd_dom_sf"/>
</dbReference>
<feature type="binding site" evidence="8">
    <location>
        <position position="93"/>
    </location>
    <ligand>
        <name>NAD(+)</name>
        <dbReference type="ChEBI" id="CHEBI:57540"/>
    </ligand>
</feature>
<comment type="similarity">
    <text evidence="1 9">Belongs to the LDH/MDH superfamily.</text>
</comment>
<dbReference type="OrthoDB" id="2596at2157"/>
<evidence type="ECO:0000256" key="2">
    <source>
        <dbReference type="ARBA" id="ARBA00020382"/>
    </source>
</evidence>
<gene>
    <name evidence="12" type="ORF">MY1_0299</name>
</gene>
<feature type="binding site" evidence="8">
    <location>
        <begin position="6"/>
        <end position="11"/>
    </location>
    <ligand>
        <name>NAD(+)</name>
        <dbReference type="ChEBI" id="CHEBI:57540"/>
    </ligand>
</feature>
<dbReference type="SUPFAM" id="SSF51735">
    <property type="entry name" value="NAD(P)-binding Rossmann-fold domains"/>
    <property type="match status" value="1"/>
</dbReference>
<accession>F9CUM5</accession>
<organism evidence="12 13">
    <name type="scientific">Nitrosarchaeum koreense MY1</name>
    <dbReference type="NCBI Taxonomy" id="1001994"/>
    <lineage>
        <taxon>Archaea</taxon>
        <taxon>Nitrososphaerota</taxon>
        <taxon>Nitrososphaeria</taxon>
        <taxon>Nitrosopumilales</taxon>
        <taxon>Nitrosopumilaceae</taxon>
        <taxon>Nitrosarchaeum</taxon>
    </lineage>
</organism>
<dbReference type="Pfam" id="PF00056">
    <property type="entry name" value="Ldh_1_N"/>
    <property type="match status" value="1"/>
</dbReference>
<dbReference type="FunFam" id="3.40.50.720:FF:000018">
    <property type="entry name" value="Malate dehydrogenase"/>
    <property type="match status" value="1"/>
</dbReference>
<dbReference type="InterPro" id="IPR001236">
    <property type="entry name" value="Lactate/malate_DH_N"/>
</dbReference>
<keyword evidence="4 9" id="KW-0560">Oxidoreductase</keyword>
<dbReference type="Proteomes" id="UP000004440">
    <property type="component" value="Unassembled WGS sequence"/>
</dbReference>
<sequence length="304" mass="32764">MITIIGSGKVGGDAALFSALKRLDDQILLLDVAEGLPQGEAMDINHMLSEQGIDVEVKGSSNFEDMKGSKIIVVVAGSGRKPGMTRMDLLKINATIVKSVVENIKKYANDSMIIPVTNPLDPMAYITYKVSGFDRSRVFGMGGMLDLSRFRQFIHEATGHSRDSIRALVIGEHGENMLPLPRFSSVSGIPLSSFLPKQKLDELVQNTKQVAAKVIELKGATVHAPGNAISAMIEAVVRDRKQVIPVATYLDGEYGHSDVTIGVPAVIGKKGVEKIIELDLNAEEKQLFDAGIQNVKSAISGIQI</sequence>
<evidence type="ECO:0000256" key="1">
    <source>
        <dbReference type="ARBA" id="ARBA00008104"/>
    </source>
</evidence>
<keyword evidence="3" id="KW-0816">Tricarboxylic acid cycle</keyword>
<evidence type="ECO:0000256" key="9">
    <source>
        <dbReference type="RuleBase" id="RU003369"/>
    </source>
</evidence>
<dbReference type="CDD" id="cd01339">
    <property type="entry name" value="LDH-like_MDH"/>
    <property type="match status" value="1"/>
</dbReference>
<feature type="binding site" evidence="7">
    <location>
        <position position="86"/>
    </location>
    <ligand>
        <name>substrate</name>
    </ligand>
</feature>
<feature type="binding site" evidence="7">
    <location>
        <position position="149"/>
    </location>
    <ligand>
        <name>substrate</name>
    </ligand>
</feature>